<dbReference type="InterPro" id="IPR026444">
    <property type="entry name" value="Secre_tail"/>
</dbReference>
<evidence type="ECO:0000313" key="3">
    <source>
        <dbReference type="EMBL" id="NRS91342.1"/>
    </source>
</evidence>
<dbReference type="EMBL" id="JABSNO010000002">
    <property type="protein sequence ID" value="NRS91342.1"/>
    <property type="molecule type" value="Genomic_DNA"/>
</dbReference>
<organism evidence="3 4">
    <name type="scientific">Frigoriflavimonas asaccharolytica</name>
    <dbReference type="NCBI Taxonomy" id="2735899"/>
    <lineage>
        <taxon>Bacteria</taxon>
        <taxon>Pseudomonadati</taxon>
        <taxon>Bacteroidota</taxon>
        <taxon>Flavobacteriia</taxon>
        <taxon>Flavobacteriales</taxon>
        <taxon>Weeksellaceae</taxon>
        <taxon>Frigoriflavimonas</taxon>
    </lineage>
</organism>
<dbReference type="Pfam" id="PF18962">
    <property type="entry name" value="Por_Secre_tail"/>
    <property type="match status" value="1"/>
</dbReference>
<dbReference type="NCBIfam" id="TIGR04183">
    <property type="entry name" value="Por_Secre_tail"/>
    <property type="match status" value="1"/>
</dbReference>
<name>A0A8J8G9A9_9FLAO</name>
<protein>
    <submittedName>
        <fullName evidence="3">Uncharacterized protein (DUF1501 family)</fullName>
    </submittedName>
</protein>
<gene>
    <name evidence="3" type="ORF">HNQ03_000408</name>
</gene>
<dbReference type="Proteomes" id="UP000610746">
    <property type="component" value="Unassembled WGS sequence"/>
</dbReference>
<accession>A0A8J8G9A9</accession>
<feature type="domain" description="Secretion system C-terminal sorting" evidence="2">
    <location>
        <begin position="463"/>
        <end position="537"/>
    </location>
</feature>
<keyword evidence="1" id="KW-0732">Signal</keyword>
<reference evidence="3" key="1">
    <citation type="submission" date="2020-05" db="EMBL/GenBank/DDBJ databases">
        <title>Genomic Encyclopedia of Type Strains, Phase IV (KMG-V): Genome sequencing to study the core and pangenomes of soil and plant-associated prokaryotes.</title>
        <authorList>
            <person name="Whitman W."/>
        </authorList>
    </citation>
    <scope>NUCLEOTIDE SEQUENCE</scope>
    <source>
        <strain evidence="3">16F</strain>
    </source>
</reference>
<dbReference type="AlphaFoldDB" id="A0A8J8G9A9"/>
<keyword evidence="4" id="KW-1185">Reference proteome</keyword>
<dbReference type="InterPro" id="IPR010869">
    <property type="entry name" value="DUF1501"/>
</dbReference>
<proteinExistence type="predicted"/>
<dbReference type="RefSeq" id="WP_173777974.1">
    <property type="nucleotide sequence ID" value="NZ_JABSNO010000002.1"/>
</dbReference>
<evidence type="ECO:0000256" key="1">
    <source>
        <dbReference type="ARBA" id="ARBA00022729"/>
    </source>
</evidence>
<sequence length="539" mass="59265">MDRKEFLKKASLAGVGAPFVLNGMPSRFMNNFMDVQANCSEVNDRAMVILRLAGANDGLNTVIPISQYDNYANLRPNIKIANSGAGAYIPLDTTVSSEKLVGLHPSMTGFKSLYDAGKLTLLNGVGYPNPNYSHFRSENLMFGGKDGTNNTDLTDGIFGRYLSSLFPGLAGNPTVQSPDPLAIQLGNLNPSLFYEHAIERNIEYNLTGFQTTLFNSLQNVIVPSEYNDLLNYIKNVEISMDTYYNRVLSVFNAGNNSTTTYPNTTLGKQLKTVARMIKGGSRTKIFQVNVGSFDTHVNQIQSGSNNLGTHANLLADISNSIAAFQADIQILGIENKILTVSFSEFGRQVRENGSLGTDHGDLAPFFVIGNSISGGILGNHPVFTNTTSYYYNQNQRKYDYRQIFASLLQDWLGAESGIIANTELQDFVTAGTKVDLVSGSKKADVVCTTLGSSEVKNTTEINIHPNPVKNILNIDVSSIKFSTVKFMLFDLSGKLILSRQENLYQPKYELNMSEYPTGNYILNIVTDHKTYSKRVIVAH</sequence>
<comment type="caution">
    <text evidence="3">The sequence shown here is derived from an EMBL/GenBank/DDBJ whole genome shotgun (WGS) entry which is preliminary data.</text>
</comment>
<evidence type="ECO:0000313" key="4">
    <source>
        <dbReference type="Proteomes" id="UP000610746"/>
    </source>
</evidence>
<dbReference type="Pfam" id="PF07394">
    <property type="entry name" value="DUF1501"/>
    <property type="match status" value="1"/>
</dbReference>
<evidence type="ECO:0000259" key="2">
    <source>
        <dbReference type="Pfam" id="PF18962"/>
    </source>
</evidence>